<name>A0A5K7YPA8_9BACT</name>
<protein>
    <submittedName>
        <fullName evidence="1">Uncharacterized protein</fullName>
    </submittedName>
</protein>
<keyword evidence="2" id="KW-1185">Reference proteome</keyword>
<evidence type="ECO:0000313" key="2">
    <source>
        <dbReference type="Proteomes" id="UP000427906"/>
    </source>
</evidence>
<dbReference type="Proteomes" id="UP000427906">
    <property type="component" value="Chromosome"/>
</dbReference>
<proteinExistence type="predicted"/>
<dbReference type="OrthoDB" id="9850452at2"/>
<sequence>MTVQKNNTVFETWFDRGYRTGTGFARHEADYDELAAVYRAGGIPANWDLYRAEILNRHLGDTGFDFKAYTAGFARACIDFFERI</sequence>
<dbReference type="RefSeq" id="WP_155318125.1">
    <property type="nucleotide sequence ID" value="NZ_AP021874.1"/>
</dbReference>
<dbReference type="AlphaFoldDB" id="A0A5K7YPA8"/>
<reference evidence="1 2" key="1">
    <citation type="submission" date="2019-11" db="EMBL/GenBank/DDBJ databases">
        <title>Comparative genomics of hydrocarbon-degrading Desulfosarcina strains.</title>
        <authorList>
            <person name="Watanabe M."/>
            <person name="Kojima H."/>
            <person name="Fukui M."/>
        </authorList>
    </citation>
    <scope>NUCLEOTIDE SEQUENCE [LARGE SCALE GENOMIC DNA]</scope>
    <source>
        <strain evidence="1 2">PL12</strain>
    </source>
</reference>
<evidence type="ECO:0000313" key="1">
    <source>
        <dbReference type="EMBL" id="BBO70155.1"/>
    </source>
</evidence>
<accession>A0A5K7YPA8</accession>
<dbReference type="KEGG" id="dalk:DSCA_40850"/>
<gene>
    <name evidence="1" type="ORF">DSCA_40850</name>
</gene>
<organism evidence="1 2">
    <name type="scientific">Desulfosarcina alkanivorans</name>
    <dbReference type="NCBI Taxonomy" id="571177"/>
    <lineage>
        <taxon>Bacteria</taxon>
        <taxon>Pseudomonadati</taxon>
        <taxon>Thermodesulfobacteriota</taxon>
        <taxon>Desulfobacteria</taxon>
        <taxon>Desulfobacterales</taxon>
        <taxon>Desulfosarcinaceae</taxon>
        <taxon>Desulfosarcina</taxon>
    </lineage>
</organism>
<dbReference type="EMBL" id="AP021874">
    <property type="protein sequence ID" value="BBO70155.1"/>
    <property type="molecule type" value="Genomic_DNA"/>
</dbReference>